<accession>A0A1R2B262</accession>
<keyword evidence="6 8" id="KW-0472">Membrane</keyword>
<evidence type="ECO:0000313" key="10">
    <source>
        <dbReference type="Proteomes" id="UP000187209"/>
    </source>
</evidence>
<keyword evidence="2 8" id="KW-0813">Transport</keyword>
<organism evidence="9 10">
    <name type="scientific">Stentor coeruleus</name>
    <dbReference type="NCBI Taxonomy" id="5963"/>
    <lineage>
        <taxon>Eukaryota</taxon>
        <taxon>Sar</taxon>
        <taxon>Alveolata</taxon>
        <taxon>Ciliophora</taxon>
        <taxon>Postciliodesmatophora</taxon>
        <taxon>Heterotrichea</taxon>
        <taxon>Heterotrichida</taxon>
        <taxon>Stentoridae</taxon>
        <taxon>Stentor</taxon>
    </lineage>
</organism>
<feature type="transmembrane region" description="Helical" evidence="8">
    <location>
        <begin position="134"/>
        <end position="152"/>
    </location>
</feature>
<evidence type="ECO:0000256" key="2">
    <source>
        <dbReference type="ARBA" id="ARBA00022448"/>
    </source>
</evidence>
<dbReference type="Pfam" id="PF04178">
    <property type="entry name" value="Got1"/>
    <property type="match status" value="1"/>
</dbReference>
<evidence type="ECO:0000256" key="8">
    <source>
        <dbReference type="RuleBase" id="RU363111"/>
    </source>
</evidence>
<comment type="caution">
    <text evidence="8">Lacks conserved residue(s) required for the propagation of feature annotation.</text>
</comment>
<dbReference type="GO" id="GO:0015031">
    <property type="term" value="P:protein transport"/>
    <property type="evidence" value="ECO:0007669"/>
    <property type="project" value="UniProtKB-KW"/>
</dbReference>
<comment type="caution">
    <text evidence="9">The sequence shown here is derived from an EMBL/GenBank/DDBJ whole genome shotgun (WGS) entry which is preliminary data.</text>
</comment>
<gene>
    <name evidence="9" type="ORF">SteCoe_31238</name>
</gene>
<dbReference type="InterPro" id="IPR011691">
    <property type="entry name" value="Vesicle_transpt_SFT2"/>
</dbReference>
<comment type="similarity">
    <text evidence="7 8">Belongs to the SFT2 family.</text>
</comment>
<evidence type="ECO:0000256" key="3">
    <source>
        <dbReference type="ARBA" id="ARBA00022692"/>
    </source>
</evidence>
<sequence>MAHNFNQVLENLSFYQTTKQKEPSWLSKFWKTESIQEQPEITGNITSTIKSKTTGLNILSSVTERTSRLKNFFILGTISIGLFLFSLSFLPMIIVFPQKFALLFSLSSLVMQVAMSYLKSNAWEYIQALFSKENSIVSGFYFASMFFTLYAAGVVGSYLVVLIACGVQLFAIFWYVFSMFPGGKSGFISIVKWSLKICTCRESILPI</sequence>
<protein>
    <recommendedName>
        <fullName evidence="8">Vesicle transport protein</fullName>
    </recommendedName>
</protein>
<dbReference type="GO" id="GO:0012505">
    <property type="term" value="C:endomembrane system"/>
    <property type="evidence" value="ECO:0007669"/>
    <property type="project" value="UniProtKB-ARBA"/>
</dbReference>
<keyword evidence="10" id="KW-1185">Reference proteome</keyword>
<evidence type="ECO:0000256" key="5">
    <source>
        <dbReference type="ARBA" id="ARBA00022989"/>
    </source>
</evidence>
<name>A0A1R2B262_9CILI</name>
<dbReference type="OrthoDB" id="660759at2759"/>
<evidence type="ECO:0000256" key="4">
    <source>
        <dbReference type="ARBA" id="ARBA00022927"/>
    </source>
</evidence>
<dbReference type="Proteomes" id="UP000187209">
    <property type="component" value="Unassembled WGS sequence"/>
</dbReference>
<dbReference type="GO" id="GO:0016020">
    <property type="term" value="C:membrane"/>
    <property type="evidence" value="ECO:0007669"/>
    <property type="project" value="UniProtKB-SubCell"/>
</dbReference>
<evidence type="ECO:0000256" key="1">
    <source>
        <dbReference type="ARBA" id="ARBA00004141"/>
    </source>
</evidence>
<dbReference type="PANTHER" id="PTHR23137:SF36">
    <property type="entry name" value="VESICLE TRANSPORT PROTEIN SFT2C"/>
    <property type="match status" value="1"/>
</dbReference>
<evidence type="ECO:0000256" key="6">
    <source>
        <dbReference type="ARBA" id="ARBA00023136"/>
    </source>
</evidence>
<comment type="function">
    <text evidence="8">May be involved in fusion of retrograde transport vesicles derived from an endocytic compartment with the Golgi complex.</text>
</comment>
<evidence type="ECO:0000256" key="7">
    <source>
        <dbReference type="ARBA" id="ARBA00025800"/>
    </source>
</evidence>
<reference evidence="9 10" key="1">
    <citation type="submission" date="2016-11" db="EMBL/GenBank/DDBJ databases">
        <title>The macronuclear genome of Stentor coeruleus: a giant cell with tiny introns.</title>
        <authorList>
            <person name="Slabodnick M."/>
            <person name="Ruby J.G."/>
            <person name="Reiff S.B."/>
            <person name="Swart E.C."/>
            <person name="Gosai S."/>
            <person name="Prabakaran S."/>
            <person name="Witkowska E."/>
            <person name="Larue G.E."/>
            <person name="Fisher S."/>
            <person name="Freeman R.M."/>
            <person name="Gunawardena J."/>
            <person name="Chu W."/>
            <person name="Stover N.A."/>
            <person name="Gregory B.D."/>
            <person name="Nowacki M."/>
            <person name="Derisi J."/>
            <person name="Roy S.W."/>
            <person name="Marshall W.F."/>
            <person name="Sood P."/>
        </authorList>
    </citation>
    <scope>NUCLEOTIDE SEQUENCE [LARGE SCALE GENOMIC DNA]</scope>
    <source>
        <strain evidence="9">WM001</strain>
    </source>
</reference>
<dbReference type="GO" id="GO:0016192">
    <property type="term" value="P:vesicle-mediated transport"/>
    <property type="evidence" value="ECO:0007669"/>
    <property type="project" value="InterPro"/>
</dbReference>
<keyword evidence="5 8" id="KW-1133">Transmembrane helix</keyword>
<keyword evidence="4 8" id="KW-0653">Protein transport</keyword>
<dbReference type="InterPro" id="IPR007305">
    <property type="entry name" value="Vesicle_transpt_Got1/SFT2"/>
</dbReference>
<feature type="transmembrane region" description="Helical" evidence="8">
    <location>
        <begin position="72"/>
        <end position="94"/>
    </location>
</feature>
<evidence type="ECO:0000313" key="9">
    <source>
        <dbReference type="EMBL" id="OMJ70710.1"/>
    </source>
</evidence>
<dbReference type="PANTHER" id="PTHR23137">
    <property type="entry name" value="VESICLE TRANSPORT PROTEIN-RELATED"/>
    <property type="match status" value="1"/>
</dbReference>
<dbReference type="EMBL" id="MPUH01001060">
    <property type="protein sequence ID" value="OMJ70710.1"/>
    <property type="molecule type" value="Genomic_DNA"/>
</dbReference>
<keyword evidence="3 8" id="KW-0812">Transmembrane</keyword>
<dbReference type="AlphaFoldDB" id="A0A1R2B262"/>
<comment type="subcellular location">
    <subcellularLocation>
        <location evidence="1 8">Membrane</location>
        <topology evidence="1 8">Multi-pass membrane protein</topology>
    </subcellularLocation>
</comment>
<proteinExistence type="inferred from homology"/>
<dbReference type="GO" id="GO:0005737">
    <property type="term" value="C:cytoplasm"/>
    <property type="evidence" value="ECO:0007669"/>
    <property type="project" value="UniProtKB-ARBA"/>
</dbReference>